<evidence type="ECO:0000313" key="3">
    <source>
        <dbReference type="EMBL" id="GAA5529680.1"/>
    </source>
</evidence>
<dbReference type="SMART" id="SM00304">
    <property type="entry name" value="HAMP"/>
    <property type="match status" value="1"/>
</dbReference>
<feature type="domain" description="STAS" evidence="1">
    <location>
        <begin position="311"/>
        <end position="422"/>
    </location>
</feature>
<dbReference type="PROSITE" id="PS50801">
    <property type="entry name" value="STAS"/>
    <property type="match status" value="1"/>
</dbReference>
<dbReference type="Pfam" id="PF00672">
    <property type="entry name" value="HAMP"/>
    <property type="match status" value="1"/>
</dbReference>
<dbReference type="SUPFAM" id="SSF158472">
    <property type="entry name" value="HAMP domain-like"/>
    <property type="match status" value="1"/>
</dbReference>
<organism evidence="3 4">
    <name type="scientific">Herpetosiphon gulosus</name>
    <dbReference type="NCBI Taxonomy" id="1973496"/>
    <lineage>
        <taxon>Bacteria</taxon>
        <taxon>Bacillati</taxon>
        <taxon>Chloroflexota</taxon>
        <taxon>Chloroflexia</taxon>
        <taxon>Herpetosiphonales</taxon>
        <taxon>Herpetosiphonaceae</taxon>
        <taxon>Herpetosiphon</taxon>
    </lineage>
</organism>
<protein>
    <recommendedName>
        <fullName evidence="5">HAMP domain-containing protein</fullName>
    </recommendedName>
</protein>
<dbReference type="Gene3D" id="3.30.750.24">
    <property type="entry name" value="STAS domain"/>
    <property type="match status" value="1"/>
</dbReference>
<proteinExistence type="predicted"/>
<feature type="domain" description="HAMP" evidence="2">
    <location>
        <begin position="218"/>
        <end position="270"/>
    </location>
</feature>
<dbReference type="InterPro" id="IPR003660">
    <property type="entry name" value="HAMP_dom"/>
</dbReference>
<accession>A0ABP9X2R2</accession>
<dbReference type="CDD" id="cd06225">
    <property type="entry name" value="HAMP"/>
    <property type="match status" value="1"/>
</dbReference>
<reference evidence="3 4" key="1">
    <citation type="submission" date="2024-02" db="EMBL/GenBank/DDBJ databases">
        <title>Herpetosiphon gulosus NBRC 112829.</title>
        <authorList>
            <person name="Ichikawa N."/>
            <person name="Katano-Makiyama Y."/>
            <person name="Hidaka K."/>
        </authorList>
    </citation>
    <scope>NUCLEOTIDE SEQUENCE [LARGE SCALE GENOMIC DNA]</scope>
    <source>
        <strain evidence="3 4">NBRC 112829</strain>
    </source>
</reference>
<dbReference type="PANTHER" id="PTHR33745:SF1">
    <property type="entry name" value="RSBT ANTAGONIST PROTEIN RSBS"/>
    <property type="match status" value="1"/>
</dbReference>
<comment type="caution">
    <text evidence="3">The sequence shown here is derived from an EMBL/GenBank/DDBJ whole genome shotgun (WGS) entry which is preliminary data.</text>
</comment>
<dbReference type="Gene3D" id="6.10.340.10">
    <property type="match status" value="1"/>
</dbReference>
<gene>
    <name evidence="3" type="ORF">Hgul01_03494</name>
</gene>
<dbReference type="SUPFAM" id="SSF52091">
    <property type="entry name" value="SpoIIaa-like"/>
    <property type="match status" value="1"/>
</dbReference>
<sequence>MQAFGLFKTMGFRQRLFLALGSLSVLVLAVALLAFFTLQSIRRTSRAAANDRAMSILASEISIHALQCRRYEKDFLLNAGNIIAQDAPLQQWHAASFELGKAIKEFEDAASSELDQTQAQVWREAWRDYVRGFSSVEIAVNEGSINDTQAAVKTFEAAQNNIQLLTDQSYDLAEVKNHASQASSAELDLAGQQAIMRLTVISSVIVLLALLTSWRFPRWLIKPIQKLQTSAERLSSGDLSARAGLRLNDEIGMLGRSFDQMAQTLEQNTNDLANEYVVAQTAREEAEAARSQIEHQLFMIQQQAQVIAEMSTPILPLTSHALVMPLVGALDQQRIQQAQARALEAIQERRAKYLLLDITAVPVIDTQVGQSLLHLLRAAHLLGCRLMLVGVRPDVAQTIVGLGIDLGDIATCSSLQSGIDRVLNH</sequence>
<dbReference type="Proteomes" id="UP001428290">
    <property type="component" value="Unassembled WGS sequence"/>
</dbReference>
<evidence type="ECO:0008006" key="5">
    <source>
        <dbReference type="Google" id="ProtNLM"/>
    </source>
</evidence>
<evidence type="ECO:0000259" key="2">
    <source>
        <dbReference type="PROSITE" id="PS50885"/>
    </source>
</evidence>
<dbReference type="EMBL" id="BAABRU010000012">
    <property type="protein sequence ID" value="GAA5529680.1"/>
    <property type="molecule type" value="Genomic_DNA"/>
</dbReference>
<evidence type="ECO:0000259" key="1">
    <source>
        <dbReference type="PROSITE" id="PS50801"/>
    </source>
</evidence>
<keyword evidence="4" id="KW-1185">Reference proteome</keyword>
<dbReference type="PANTHER" id="PTHR33745">
    <property type="entry name" value="RSBT ANTAGONIST PROTEIN RSBS-RELATED"/>
    <property type="match status" value="1"/>
</dbReference>
<dbReference type="Pfam" id="PF01740">
    <property type="entry name" value="STAS"/>
    <property type="match status" value="1"/>
</dbReference>
<dbReference type="InterPro" id="IPR051932">
    <property type="entry name" value="Bact_StressResp_Reg"/>
</dbReference>
<dbReference type="InterPro" id="IPR036513">
    <property type="entry name" value="STAS_dom_sf"/>
</dbReference>
<dbReference type="InterPro" id="IPR002645">
    <property type="entry name" value="STAS_dom"/>
</dbReference>
<dbReference type="PROSITE" id="PS50885">
    <property type="entry name" value="HAMP"/>
    <property type="match status" value="1"/>
</dbReference>
<dbReference type="RefSeq" id="WP_345723277.1">
    <property type="nucleotide sequence ID" value="NZ_BAABRU010000012.1"/>
</dbReference>
<dbReference type="CDD" id="cd07041">
    <property type="entry name" value="STAS_RsbR_RsbS_like"/>
    <property type="match status" value="1"/>
</dbReference>
<name>A0ABP9X2R2_9CHLR</name>
<evidence type="ECO:0000313" key="4">
    <source>
        <dbReference type="Proteomes" id="UP001428290"/>
    </source>
</evidence>